<dbReference type="Pfam" id="PF06496">
    <property type="entry name" value="DUF1097"/>
    <property type="match status" value="1"/>
</dbReference>
<protein>
    <submittedName>
        <fullName evidence="2">DUF1097 domain-containing protein</fullName>
    </submittedName>
</protein>
<keyword evidence="1" id="KW-0472">Membrane</keyword>
<feature type="transmembrane region" description="Helical" evidence="1">
    <location>
        <begin position="93"/>
        <end position="110"/>
    </location>
</feature>
<evidence type="ECO:0000313" key="2">
    <source>
        <dbReference type="EMBL" id="WXB04969.1"/>
    </source>
</evidence>
<keyword evidence="1" id="KW-0812">Transmembrane</keyword>
<dbReference type="RefSeq" id="WP_394834612.1">
    <property type="nucleotide sequence ID" value="NZ_CP089929.1"/>
</dbReference>
<accession>A0ABZ2L211</accession>
<keyword evidence="3" id="KW-1185">Reference proteome</keyword>
<dbReference type="InterPro" id="IPR009476">
    <property type="entry name" value="DUF1097"/>
</dbReference>
<evidence type="ECO:0000313" key="3">
    <source>
        <dbReference type="Proteomes" id="UP001374803"/>
    </source>
</evidence>
<organism evidence="2 3">
    <name type="scientific">Pendulispora rubella</name>
    <dbReference type="NCBI Taxonomy" id="2741070"/>
    <lineage>
        <taxon>Bacteria</taxon>
        <taxon>Pseudomonadati</taxon>
        <taxon>Myxococcota</taxon>
        <taxon>Myxococcia</taxon>
        <taxon>Myxococcales</taxon>
        <taxon>Sorangiineae</taxon>
        <taxon>Pendulisporaceae</taxon>
        <taxon>Pendulispora</taxon>
    </lineage>
</organism>
<feature type="transmembrane region" description="Helical" evidence="1">
    <location>
        <begin position="67"/>
        <end position="87"/>
    </location>
</feature>
<dbReference type="EMBL" id="CP089983">
    <property type="protein sequence ID" value="WXB04969.1"/>
    <property type="molecule type" value="Genomic_DNA"/>
</dbReference>
<feature type="transmembrane region" description="Helical" evidence="1">
    <location>
        <begin position="142"/>
        <end position="163"/>
    </location>
</feature>
<name>A0ABZ2L211_9BACT</name>
<evidence type="ECO:0000256" key="1">
    <source>
        <dbReference type="SAM" id="Phobius"/>
    </source>
</evidence>
<keyword evidence="1" id="KW-1133">Transmembrane helix</keyword>
<reference evidence="2" key="1">
    <citation type="submission" date="2021-12" db="EMBL/GenBank/DDBJ databases">
        <title>Discovery of the Pendulisporaceae a myxobacterial family with distinct sporulation behavior and unique specialized metabolism.</title>
        <authorList>
            <person name="Garcia R."/>
            <person name="Popoff A."/>
            <person name="Bader C.D."/>
            <person name="Loehr J."/>
            <person name="Walesch S."/>
            <person name="Walt C."/>
            <person name="Boldt J."/>
            <person name="Bunk B."/>
            <person name="Haeckl F.J.F.P.J."/>
            <person name="Gunesch A.P."/>
            <person name="Birkelbach J."/>
            <person name="Nuebel U."/>
            <person name="Pietschmann T."/>
            <person name="Bach T."/>
            <person name="Mueller R."/>
        </authorList>
    </citation>
    <scope>NUCLEOTIDE SEQUENCE</scope>
    <source>
        <strain evidence="2">MSr11367</strain>
    </source>
</reference>
<sequence>MERIMAAGVSHARESTSAQWKITVGESLVASGAATVSFVLLDLPVWAMFIGWIAYFTRGIDFRHGAINFACVLVGLACGMAAALGLHALGPHLGAWTITVVVFSVAMVVVSLRLVPVFNNLLGFFLGLVSYFASHLPPSGMTFVKLGVAAAVGSIAGWLASLVQKHWSAKVRATPAV</sequence>
<dbReference type="Proteomes" id="UP001374803">
    <property type="component" value="Chromosome"/>
</dbReference>
<proteinExistence type="predicted"/>
<feature type="transmembrane region" description="Helical" evidence="1">
    <location>
        <begin position="28"/>
        <end position="55"/>
    </location>
</feature>
<feature type="transmembrane region" description="Helical" evidence="1">
    <location>
        <begin position="117"/>
        <end position="136"/>
    </location>
</feature>
<gene>
    <name evidence="2" type="ORF">LVJ94_49765</name>
</gene>